<dbReference type="GO" id="GO:0031177">
    <property type="term" value="F:phosphopantetheine binding"/>
    <property type="evidence" value="ECO:0007669"/>
    <property type="project" value="TreeGrafter"/>
</dbReference>
<reference evidence="8" key="1">
    <citation type="submission" date="2020-12" db="EMBL/GenBank/DDBJ databases">
        <title>Snuella sp. nov., isolated from sediment in Incheon.</title>
        <authorList>
            <person name="Kim W."/>
        </authorList>
    </citation>
    <scope>NUCLEOTIDE SEQUENCE</scope>
    <source>
        <strain evidence="8">CAU 1569</strain>
    </source>
</reference>
<dbReference type="Gene3D" id="3.30.300.30">
    <property type="match status" value="2"/>
</dbReference>
<feature type="domain" description="Carrier" evidence="7">
    <location>
        <begin position="578"/>
        <end position="654"/>
    </location>
</feature>
<evidence type="ECO:0000256" key="1">
    <source>
        <dbReference type="ARBA" id="ARBA00001957"/>
    </source>
</evidence>
<dbReference type="PANTHER" id="PTHR45527:SF1">
    <property type="entry name" value="FATTY ACID SYNTHASE"/>
    <property type="match status" value="1"/>
</dbReference>
<dbReference type="PROSITE" id="PS50075">
    <property type="entry name" value="CARRIER"/>
    <property type="match status" value="2"/>
</dbReference>
<dbReference type="InterPro" id="IPR006162">
    <property type="entry name" value="Ppantetheine_attach_site"/>
</dbReference>
<dbReference type="GO" id="GO:0005737">
    <property type="term" value="C:cytoplasm"/>
    <property type="evidence" value="ECO:0007669"/>
    <property type="project" value="TreeGrafter"/>
</dbReference>
<dbReference type="RefSeq" id="WP_199116870.1">
    <property type="nucleotide sequence ID" value="NZ_JAELVQ010000037.1"/>
</dbReference>
<dbReference type="GO" id="GO:0003824">
    <property type="term" value="F:catalytic activity"/>
    <property type="evidence" value="ECO:0007669"/>
    <property type="project" value="InterPro"/>
</dbReference>
<dbReference type="InterPro" id="IPR025110">
    <property type="entry name" value="AMP-bd_C"/>
</dbReference>
<dbReference type="Gene3D" id="1.10.1200.10">
    <property type="entry name" value="ACP-like"/>
    <property type="match status" value="2"/>
</dbReference>
<dbReference type="Gene3D" id="3.40.50.12780">
    <property type="entry name" value="N-terminal domain of ligase-like"/>
    <property type="match status" value="2"/>
</dbReference>
<gene>
    <name evidence="8" type="ORF">JF259_16790</name>
</gene>
<keyword evidence="4" id="KW-0597">Phosphoprotein</keyword>
<dbReference type="Gene3D" id="3.30.559.30">
    <property type="entry name" value="Nonribosomal peptide synthetase, condensation domain"/>
    <property type="match status" value="1"/>
</dbReference>
<evidence type="ECO:0000256" key="4">
    <source>
        <dbReference type="ARBA" id="ARBA00022553"/>
    </source>
</evidence>
<evidence type="ECO:0000256" key="3">
    <source>
        <dbReference type="ARBA" id="ARBA00022450"/>
    </source>
</evidence>
<evidence type="ECO:0000313" key="8">
    <source>
        <dbReference type="EMBL" id="MBJ6369744.1"/>
    </source>
</evidence>
<dbReference type="InterPro" id="IPR009081">
    <property type="entry name" value="PP-bd_ACP"/>
</dbReference>
<accession>A0A8J7LQF8</accession>
<comment type="caution">
    <text evidence="8">The sequence shown here is derived from an EMBL/GenBank/DDBJ whole genome shotgun (WGS) entry which is preliminary data.</text>
</comment>
<name>A0A8J7LQF8_9FLAO</name>
<dbReference type="Pfam" id="PF00550">
    <property type="entry name" value="PP-binding"/>
    <property type="match status" value="2"/>
</dbReference>
<dbReference type="InterPro" id="IPR001242">
    <property type="entry name" value="Condensation_dom"/>
</dbReference>
<dbReference type="GO" id="GO:0006631">
    <property type="term" value="P:fatty acid metabolic process"/>
    <property type="evidence" value="ECO:0007669"/>
    <property type="project" value="UniProtKB-KW"/>
</dbReference>
<dbReference type="Pfam" id="PF23024">
    <property type="entry name" value="AMP-dom_DIP2-like"/>
    <property type="match status" value="1"/>
</dbReference>
<dbReference type="Proteomes" id="UP000610931">
    <property type="component" value="Unassembled WGS sequence"/>
</dbReference>
<dbReference type="InterPro" id="IPR042099">
    <property type="entry name" value="ANL_N_sf"/>
</dbReference>
<sequence length="1741" mass="198182">MGIKKYNSISEIVAFRARFSPDKIAYTFLGNELDEEFHLTYEELHSSASNIAKKLLTKFKKQDRIVLFFPPGLDFIKSFFGCLYAGMIAVPSYPPKMNRSGDRMKGILEDSQPSAILTQSGLGYEKVLAKIDNLVTPIIYVDQLEKASKNIILPQNNSDEIAFLQYTSGSTGNPKGVIISHENIMDNQRLIKNVFQLNESSILVGWLPFYHDMGLVGNILHPMYIGFRAILFGPVQFLRSPEFWLQTISRYKATVSGGPNFAYELCYKSISDFILGSLDLSSWEIAFNGAEPISVETINKFSNRFKTCGFNKNSFLPCYGMAETTLLVSGISAKQSVITNTFSEKQLQFNTSGPMYSGRDIELVSCGEVGNGFNIKIIDVNGDEVTENSVGEICLQGSSVSKGYWQSSQKNVKDLQYRIDGIEGKFFKTGDLGLLKDKHLYITGRLKDILIINGKNYYPQDIEEVVGQICGEIITGRIAAFSVQVNNSERLVVIAECKLGNEINVFDIIHQIQRKIIEIYTIPVYDIVLIRSGSIFKTSSGKIQRSVCKEAYLNAELRKIDSLLDKKQPNRVSLERDLENNHTSKKIFEFFKSELGQIQPFEVHNNFFESGLDSILLMRLIFFIEDEFNKEISLEELYKYATIAELASYIDTCKEDTLTVEEVNENKKWKATYLQQSIWVNQQRELSNSGYNIPVLLKLETPISLKNVKRALNYLVDKYDVLRTIFRLENESIYQMVNDNFDFEFETLSVNKMDEQEVFIKAFSRKPFLLDKGPLLRSSCVSLGTDESILLIVIHHILLDAKSVALLVEEFKTIYSLLNDNVTLLQSEKCHNQFIDFCKEEVNLERNKGTYQREFWNKYLKPLPPPLQLPKRATHNKELSAESISFLIDGKQLSNIKQYIQNEKINLFAFLLSGYYILLNLLTGSNSIVIGAPLSLRNKKKFQETIGLFINSIMLKAVIKENECLESFVKKVYDESREAVLYGSYPFQKIVEDLNLGIAENRLGITSVFFNYLDNQEEISGDTLDTIYRSNPGVDLNFDLNLYVLPTDNEVKFRLDYNKGDFSIVSIKNVIYCYKEVLNEIIKNSDELISDLSYWSFVKQGISKTVNHGLFSLEDREKLVWEKFEDVVHSNSNKMAIQGIDKDYSYLEVFQLSNSICDQIREVLEFEKTENIGLCFGHHEHMILSMLAVLKSGNAYVPIDLTLPQERKEYFIKDADIRFVLTDSSNYKAVQHLVAIMKTPVEIIVINNSSESLRDIQLNTSRNFNSDSRAYILYTSGSTGNPKGVIQSQQYIMHIAYSFINSLKIDSDDCISLIPTFNFSASMMDVFGALLSGASLKIVDIKEGGVTGLIDAINTSKITIYHSVPTIFRELVNIGEKMNAHKELLNSVRIIYLAGEPLLKKDVVSYQQLFNDDCLMVNGLGCTEFNICSQYFIDKTTQVVSPYVPLGFDGLDVEVIILDESQFPVRELKEGEIALKSKYLSKGYWKLPELTKERFITIDQERYYLTGDLGRRLPDGKLIHSGRKDFQVKLRGQRIELGEIESGLNKIPGINDAVVILKKINDSNELCAYYISEKPFERNVLIKQLAAFLPSYMVPQYYEQLDSFPLTTSNKVDRRNLPDPTQTYLLKNKGAENIRTEKAEQLAMLWAEILNCDPNTIEMDSDFLILGGTSLKAIELINQIHVKFHVKLAFSELIQNLVLSEMNHLIQNKEKISIEVIPSLSKFKKESSGPELITKKNKITL</sequence>
<evidence type="ECO:0000313" key="9">
    <source>
        <dbReference type="Proteomes" id="UP000610931"/>
    </source>
</evidence>
<comment type="similarity">
    <text evidence="2">Belongs to the ATP-dependent AMP-binding enzyme family.</text>
</comment>
<keyword evidence="5" id="KW-0276">Fatty acid metabolism</keyword>
<dbReference type="FunFam" id="3.40.50.12780:FF:000013">
    <property type="entry name" value="Long-chain-fatty-acid--AMP ligase FadD32"/>
    <property type="match status" value="1"/>
</dbReference>
<dbReference type="InterPro" id="IPR023213">
    <property type="entry name" value="CAT-like_dom_sf"/>
</dbReference>
<dbReference type="InterPro" id="IPR040097">
    <property type="entry name" value="FAAL/FAAC"/>
</dbReference>
<dbReference type="EMBL" id="JAELVQ010000037">
    <property type="protein sequence ID" value="MBJ6369744.1"/>
    <property type="molecule type" value="Genomic_DNA"/>
</dbReference>
<evidence type="ECO:0000256" key="5">
    <source>
        <dbReference type="ARBA" id="ARBA00022832"/>
    </source>
</evidence>
<dbReference type="GO" id="GO:0043041">
    <property type="term" value="P:amino acid activation for nonribosomal peptide biosynthetic process"/>
    <property type="evidence" value="ECO:0007669"/>
    <property type="project" value="TreeGrafter"/>
</dbReference>
<organism evidence="8 9">
    <name type="scientific">Snuella sedimenti</name>
    <dbReference type="NCBI Taxonomy" id="2798802"/>
    <lineage>
        <taxon>Bacteria</taxon>
        <taxon>Pseudomonadati</taxon>
        <taxon>Bacteroidota</taxon>
        <taxon>Flavobacteriia</taxon>
        <taxon>Flavobacteriales</taxon>
        <taxon>Flavobacteriaceae</taxon>
        <taxon>Snuella</taxon>
    </lineage>
</organism>
<keyword evidence="6" id="KW-0443">Lipid metabolism</keyword>
<dbReference type="PANTHER" id="PTHR45527">
    <property type="entry name" value="NONRIBOSOMAL PEPTIDE SYNTHETASE"/>
    <property type="match status" value="1"/>
</dbReference>
<comment type="cofactor">
    <cofactor evidence="1">
        <name>pantetheine 4'-phosphate</name>
        <dbReference type="ChEBI" id="CHEBI:47942"/>
    </cofactor>
</comment>
<proteinExistence type="inferred from homology"/>
<dbReference type="InterPro" id="IPR045851">
    <property type="entry name" value="AMP-bd_C_sf"/>
</dbReference>
<dbReference type="GO" id="GO:0008610">
    <property type="term" value="P:lipid biosynthetic process"/>
    <property type="evidence" value="ECO:0007669"/>
    <property type="project" value="InterPro"/>
</dbReference>
<dbReference type="GO" id="GO:0071766">
    <property type="term" value="P:Actinobacterium-type cell wall biogenesis"/>
    <property type="evidence" value="ECO:0007669"/>
    <property type="project" value="UniProtKB-ARBA"/>
</dbReference>
<evidence type="ECO:0000256" key="6">
    <source>
        <dbReference type="ARBA" id="ARBA00023098"/>
    </source>
</evidence>
<dbReference type="PROSITE" id="PS00455">
    <property type="entry name" value="AMP_BINDING"/>
    <property type="match status" value="2"/>
</dbReference>
<dbReference type="PROSITE" id="PS00012">
    <property type="entry name" value="PHOSPHOPANTETHEINE"/>
    <property type="match status" value="1"/>
</dbReference>
<keyword evidence="9" id="KW-1185">Reference proteome</keyword>
<dbReference type="InterPro" id="IPR000873">
    <property type="entry name" value="AMP-dep_synth/lig_dom"/>
</dbReference>
<dbReference type="InterPro" id="IPR020845">
    <property type="entry name" value="AMP-binding_CS"/>
</dbReference>
<dbReference type="Pfam" id="PF00668">
    <property type="entry name" value="Condensation"/>
    <property type="match status" value="1"/>
</dbReference>
<dbReference type="InterPro" id="IPR036736">
    <property type="entry name" value="ACP-like_sf"/>
</dbReference>
<dbReference type="Gene3D" id="3.30.559.10">
    <property type="entry name" value="Chloramphenicol acetyltransferase-like domain"/>
    <property type="match status" value="1"/>
</dbReference>
<evidence type="ECO:0000256" key="2">
    <source>
        <dbReference type="ARBA" id="ARBA00006432"/>
    </source>
</evidence>
<dbReference type="CDD" id="cd05931">
    <property type="entry name" value="FAAL"/>
    <property type="match status" value="1"/>
</dbReference>
<evidence type="ECO:0000259" key="7">
    <source>
        <dbReference type="PROSITE" id="PS50075"/>
    </source>
</evidence>
<feature type="domain" description="Carrier" evidence="7">
    <location>
        <begin position="1633"/>
        <end position="1710"/>
    </location>
</feature>
<protein>
    <submittedName>
        <fullName evidence="8">AMP-binding protein</fullName>
    </submittedName>
</protein>
<dbReference type="GO" id="GO:0044550">
    <property type="term" value="P:secondary metabolite biosynthetic process"/>
    <property type="evidence" value="ECO:0007669"/>
    <property type="project" value="TreeGrafter"/>
</dbReference>
<dbReference type="SUPFAM" id="SSF52777">
    <property type="entry name" value="CoA-dependent acyltransferases"/>
    <property type="match status" value="2"/>
</dbReference>
<keyword evidence="3" id="KW-0596">Phosphopantetheine</keyword>
<dbReference type="SUPFAM" id="SSF47336">
    <property type="entry name" value="ACP-like"/>
    <property type="match status" value="2"/>
</dbReference>
<dbReference type="Pfam" id="PF00501">
    <property type="entry name" value="AMP-binding"/>
    <property type="match status" value="2"/>
</dbReference>
<dbReference type="SUPFAM" id="SSF56801">
    <property type="entry name" value="Acetyl-CoA synthetase-like"/>
    <property type="match status" value="2"/>
</dbReference>